<dbReference type="RefSeq" id="WP_306980465.1">
    <property type="nucleotide sequence ID" value="NZ_JAUSUA010000001.1"/>
</dbReference>
<keyword evidence="2" id="KW-1185">Reference proteome</keyword>
<gene>
    <name evidence="1" type="ORF">J2S05_001002</name>
</gene>
<name>A0ABT9YEE6_9BACI</name>
<sequence length="64" mass="7394">MTKEQAISLLEELRTGSRADVSVEKADFLLFREVLMDADDLKHFRGKARHHGVTIYTYEPGWSQ</sequence>
<evidence type="ECO:0000313" key="2">
    <source>
        <dbReference type="Proteomes" id="UP001225034"/>
    </source>
</evidence>
<reference evidence="1 2" key="1">
    <citation type="submission" date="2023-07" db="EMBL/GenBank/DDBJ databases">
        <title>Genomic Encyclopedia of Type Strains, Phase IV (KMG-IV): sequencing the most valuable type-strain genomes for metagenomic binning, comparative biology and taxonomic classification.</title>
        <authorList>
            <person name="Goeker M."/>
        </authorList>
    </citation>
    <scope>NUCLEOTIDE SEQUENCE [LARGE SCALE GENOMIC DNA]</scope>
    <source>
        <strain evidence="1 2">DSM 19154</strain>
    </source>
</reference>
<protein>
    <submittedName>
        <fullName evidence="1">Uncharacterized protein</fullName>
    </submittedName>
</protein>
<dbReference type="EMBL" id="JAUSUA010000001">
    <property type="protein sequence ID" value="MDQ0206228.1"/>
    <property type="molecule type" value="Genomic_DNA"/>
</dbReference>
<accession>A0ABT9YEE6</accession>
<organism evidence="1 2">
    <name type="scientific">Alkalicoccobacillus murimartini</name>
    <dbReference type="NCBI Taxonomy" id="171685"/>
    <lineage>
        <taxon>Bacteria</taxon>
        <taxon>Bacillati</taxon>
        <taxon>Bacillota</taxon>
        <taxon>Bacilli</taxon>
        <taxon>Bacillales</taxon>
        <taxon>Bacillaceae</taxon>
        <taxon>Alkalicoccobacillus</taxon>
    </lineage>
</organism>
<dbReference type="Proteomes" id="UP001225034">
    <property type="component" value="Unassembled WGS sequence"/>
</dbReference>
<proteinExistence type="predicted"/>
<evidence type="ECO:0000313" key="1">
    <source>
        <dbReference type="EMBL" id="MDQ0206228.1"/>
    </source>
</evidence>
<comment type="caution">
    <text evidence="1">The sequence shown here is derived from an EMBL/GenBank/DDBJ whole genome shotgun (WGS) entry which is preliminary data.</text>
</comment>